<dbReference type="OrthoDB" id="9822630at2"/>
<proteinExistence type="predicted"/>
<sequence>MAKPNKKGKTHSDNAAHTAKIAEQADKNASTIKESIETINKAAINKVEKLIIKDISNHSEQLVNVCIKGIDHATQNSEFSAQIVNNYVTNWNLIMGDMWSACERYSNDAIDSKNFEDLFKVNMNALESFTNIVRQMSLVNSQTILDCCNEVVVPSIKQATYSVEKLKKCYNSSKAC</sequence>
<dbReference type="RefSeq" id="WP_039457190.1">
    <property type="nucleotide sequence ID" value="NZ_JSWE01000124.1"/>
</dbReference>
<organism evidence="2 3">
    <name type="scientific">Candidatus Jidaibacter acanthamoebae</name>
    <dbReference type="NCBI Taxonomy" id="86105"/>
    <lineage>
        <taxon>Bacteria</taxon>
        <taxon>Pseudomonadati</taxon>
        <taxon>Pseudomonadota</taxon>
        <taxon>Alphaproteobacteria</taxon>
        <taxon>Rickettsiales</taxon>
        <taxon>Candidatus Midichloriaceae</taxon>
        <taxon>Candidatus Jidaibacter</taxon>
    </lineage>
</organism>
<evidence type="ECO:0000313" key="2">
    <source>
        <dbReference type="EMBL" id="KIE05074.1"/>
    </source>
</evidence>
<name>A0A0C1QHS9_9RICK</name>
<feature type="region of interest" description="Disordered" evidence="1">
    <location>
        <begin position="1"/>
        <end position="22"/>
    </location>
</feature>
<evidence type="ECO:0000313" key="3">
    <source>
        <dbReference type="Proteomes" id="UP000031258"/>
    </source>
</evidence>
<gene>
    <name evidence="2" type="ORF">NF27_EY01700</name>
</gene>
<keyword evidence="3" id="KW-1185">Reference proteome</keyword>
<dbReference type="Proteomes" id="UP000031258">
    <property type="component" value="Unassembled WGS sequence"/>
</dbReference>
<dbReference type="STRING" id="86105.NF27_EY01700"/>
<comment type="caution">
    <text evidence="2">The sequence shown here is derived from an EMBL/GenBank/DDBJ whole genome shotgun (WGS) entry which is preliminary data.</text>
</comment>
<dbReference type="EMBL" id="JSWE01000124">
    <property type="protein sequence ID" value="KIE05074.1"/>
    <property type="molecule type" value="Genomic_DNA"/>
</dbReference>
<evidence type="ECO:0000256" key="1">
    <source>
        <dbReference type="SAM" id="MobiDB-lite"/>
    </source>
</evidence>
<protein>
    <recommendedName>
        <fullName evidence="4">Phasin domain-containing protein</fullName>
    </recommendedName>
</protein>
<evidence type="ECO:0008006" key="4">
    <source>
        <dbReference type="Google" id="ProtNLM"/>
    </source>
</evidence>
<accession>A0A0C1QHS9</accession>
<reference evidence="2 3" key="1">
    <citation type="submission" date="2014-11" db="EMBL/GenBank/DDBJ databases">
        <title>A Rickettsiales Symbiont of Amoebae With Ancient Features.</title>
        <authorList>
            <person name="Schulz F."/>
            <person name="Martijn J."/>
            <person name="Wascher F."/>
            <person name="Kostanjsek R."/>
            <person name="Ettema T.J."/>
            <person name="Horn M."/>
        </authorList>
    </citation>
    <scope>NUCLEOTIDE SEQUENCE [LARGE SCALE GENOMIC DNA]</scope>
    <source>
        <strain evidence="2 3">UWC36</strain>
    </source>
</reference>
<dbReference type="AlphaFoldDB" id="A0A0C1QHS9"/>